<keyword evidence="6" id="KW-0479">Metal-binding</keyword>
<keyword evidence="5" id="KW-0808">Transferase</keyword>
<evidence type="ECO:0000256" key="3">
    <source>
        <dbReference type="ARBA" id="ARBA00016337"/>
    </source>
</evidence>
<evidence type="ECO:0000256" key="7">
    <source>
        <dbReference type="ARBA" id="ARBA00022827"/>
    </source>
</evidence>
<name>A0A0F9U3H9_9ZZZZ</name>
<keyword evidence="7" id="KW-0274">FAD</keyword>
<dbReference type="AlphaFoldDB" id="A0A0F9U3H9"/>
<dbReference type="EMBL" id="LAZR01000151">
    <property type="protein sequence ID" value="KKN86159.1"/>
    <property type="molecule type" value="Genomic_DNA"/>
</dbReference>
<accession>A0A0F9U3H9</accession>
<evidence type="ECO:0000256" key="1">
    <source>
        <dbReference type="ARBA" id="ARBA00001946"/>
    </source>
</evidence>
<feature type="compositionally biased region" description="Basic and acidic residues" evidence="11">
    <location>
        <begin position="333"/>
        <end position="344"/>
    </location>
</feature>
<comment type="cofactor">
    <cofactor evidence="1">
        <name>Mg(2+)</name>
        <dbReference type="ChEBI" id="CHEBI:18420"/>
    </cofactor>
</comment>
<dbReference type="InterPro" id="IPR024932">
    <property type="entry name" value="ApbE"/>
</dbReference>
<feature type="region of interest" description="Disordered" evidence="11">
    <location>
        <begin position="315"/>
        <end position="344"/>
    </location>
</feature>
<evidence type="ECO:0000256" key="5">
    <source>
        <dbReference type="ARBA" id="ARBA00022679"/>
    </source>
</evidence>
<dbReference type="Gene3D" id="3.10.520.10">
    <property type="entry name" value="ApbE-like domains"/>
    <property type="match status" value="1"/>
</dbReference>
<dbReference type="PANTHER" id="PTHR30040:SF2">
    <property type="entry name" value="FAD:PROTEIN FMN TRANSFERASE"/>
    <property type="match status" value="1"/>
</dbReference>
<dbReference type="Pfam" id="PF02424">
    <property type="entry name" value="ApbE"/>
    <property type="match status" value="1"/>
</dbReference>
<dbReference type="GO" id="GO:0046872">
    <property type="term" value="F:metal ion binding"/>
    <property type="evidence" value="ECO:0007669"/>
    <property type="project" value="UniProtKB-KW"/>
</dbReference>
<evidence type="ECO:0000256" key="4">
    <source>
        <dbReference type="ARBA" id="ARBA00022630"/>
    </source>
</evidence>
<comment type="caution">
    <text evidence="12">The sequence shown here is derived from an EMBL/GenBank/DDBJ whole genome shotgun (WGS) entry which is preliminary data.</text>
</comment>
<evidence type="ECO:0000313" key="12">
    <source>
        <dbReference type="EMBL" id="KKN86159.1"/>
    </source>
</evidence>
<dbReference type="SUPFAM" id="SSF143631">
    <property type="entry name" value="ApbE-like"/>
    <property type="match status" value="1"/>
</dbReference>
<gene>
    <name evidence="12" type="ORF">LCGC14_0271960</name>
</gene>
<evidence type="ECO:0000256" key="11">
    <source>
        <dbReference type="SAM" id="MobiDB-lite"/>
    </source>
</evidence>
<proteinExistence type="predicted"/>
<evidence type="ECO:0000256" key="2">
    <source>
        <dbReference type="ARBA" id="ARBA00011955"/>
    </source>
</evidence>
<dbReference type="PIRSF" id="PIRSF006268">
    <property type="entry name" value="ApbE"/>
    <property type="match status" value="1"/>
</dbReference>
<protein>
    <recommendedName>
        <fullName evidence="3">FAD:protein FMN transferase</fullName>
        <ecNumber evidence="2">2.7.1.180</ecNumber>
    </recommendedName>
    <alternativeName>
        <fullName evidence="9">Flavin transferase</fullName>
    </alternativeName>
</protein>
<dbReference type="EC" id="2.7.1.180" evidence="2"/>
<keyword evidence="8" id="KW-0460">Magnesium</keyword>
<comment type="catalytic activity">
    <reaction evidence="10">
        <text>L-threonyl-[protein] + FAD = FMN-L-threonyl-[protein] + AMP + H(+)</text>
        <dbReference type="Rhea" id="RHEA:36847"/>
        <dbReference type="Rhea" id="RHEA-COMP:11060"/>
        <dbReference type="Rhea" id="RHEA-COMP:11061"/>
        <dbReference type="ChEBI" id="CHEBI:15378"/>
        <dbReference type="ChEBI" id="CHEBI:30013"/>
        <dbReference type="ChEBI" id="CHEBI:57692"/>
        <dbReference type="ChEBI" id="CHEBI:74257"/>
        <dbReference type="ChEBI" id="CHEBI:456215"/>
        <dbReference type="EC" id="2.7.1.180"/>
    </reaction>
</comment>
<evidence type="ECO:0000256" key="9">
    <source>
        <dbReference type="ARBA" id="ARBA00031306"/>
    </source>
</evidence>
<evidence type="ECO:0000256" key="6">
    <source>
        <dbReference type="ARBA" id="ARBA00022723"/>
    </source>
</evidence>
<evidence type="ECO:0000256" key="8">
    <source>
        <dbReference type="ARBA" id="ARBA00022842"/>
    </source>
</evidence>
<evidence type="ECO:0000256" key="10">
    <source>
        <dbReference type="ARBA" id="ARBA00048540"/>
    </source>
</evidence>
<reference evidence="12" key="1">
    <citation type="journal article" date="2015" name="Nature">
        <title>Complex archaea that bridge the gap between prokaryotes and eukaryotes.</title>
        <authorList>
            <person name="Spang A."/>
            <person name="Saw J.H."/>
            <person name="Jorgensen S.L."/>
            <person name="Zaremba-Niedzwiedzka K."/>
            <person name="Martijn J."/>
            <person name="Lind A.E."/>
            <person name="van Eijk R."/>
            <person name="Schleper C."/>
            <person name="Guy L."/>
            <person name="Ettema T.J."/>
        </authorList>
    </citation>
    <scope>NUCLEOTIDE SEQUENCE</scope>
</reference>
<sequence length="344" mass="37085">MPRTFIDLVRHALNGPTMGTRWSALFDASPATDPVPIRCALAESVGLVDRQMSTWKPDSDLMCVNRAPVGEWVSVPPELMEVLARGLEIGRLSDGAFDIGMGDVVTAWGFGPQHADPQAMRVALGRAHALAHEVLELDGDALRVRKHAPMTLDLAGIAKGYAVDRMMAVLGRFGITDALVGLDGEMRACGQRSDGRPWTVALERPDFEERAPLSILELADCAVATSGDYRHWLDVGGRRLSHTMDPARGGPATGSPASVTVLGESCMDADAWATALMVRGAGAGLEIARHHGLKAIFIERVGETLRQSRVGWMDGKEHPAAHSPVALTPEADPQWRETSLVDRR</sequence>
<dbReference type="InterPro" id="IPR003374">
    <property type="entry name" value="ApbE-like_sf"/>
</dbReference>
<keyword evidence="4" id="KW-0285">Flavoprotein</keyword>
<organism evidence="12">
    <name type="scientific">marine sediment metagenome</name>
    <dbReference type="NCBI Taxonomy" id="412755"/>
    <lineage>
        <taxon>unclassified sequences</taxon>
        <taxon>metagenomes</taxon>
        <taxon>ecological metagenomes</taxon>
    </lineage>
</organism>
<dbReference type="PANTHER" id="PTHR30040">
    <property type="entry name" value="THIAMINE BIOSYNTHESIS LIPOPROTEIN APBE"/>
    <property type="match status" value="1"/>
</dbReference>
<dbReference type="GO" id="GO:0016740">
    <property type="term" value="F:transferase activity"/>
    <property type="evidence" value="ECO:0007669"/>
    <property type="project" value="UniProtKB-KW"/>
</dbReference>